<comment type="subcellular location">
    <subcellularLocation>
        <location evidence="1">Cytoplasm</location>
    </subcellularLocation>
</comment>
<dbReference type="OrthoDB" id="10254930at2759"/>
<dbReference type="InterPro" id="IPR001012">
    <property type="entry name" value="UBX_dom"/>
</dbReference>
<dbReference type="GO" id="GO:0031397">
    <property type="term" value="P:negative regulation of protein ubiquitination"/>
    <property type="evidence" value="ECO:0007669"/>
    <property type="project" value="TreeGrafter"/>
</dbReference>
<protein>
    <recommendedName>
        <fullName evidence="5">UBX domain-containing protein</fullName>
    </recommendedName>
</protein>
<keyword evidence="3" id="KW-0175">Coiled coil</keyword>
<dbReference type="GO" id="GO:1903094">
    <property type="term" value="P:negative regulation of protein K48-linked deubiquitination"/>
    <property type="evidence" value="ECO:0007669"/>
    <property type="project" value="TreeGrafter"/>
</dbReference>
<evidence type="ECO:0000313" key="7">
    <source>
        <dbReference type="Proteomes" id="UP000663699"/>
    </source>
</evidence>
<evidence type="ECO:0000256" key="1">
    <source>
        <dbReference type="ARBA" id="ARBA00004496"/>
    </source>
</evidence>
<proteinExistence type="predicted"/>
<evidence type="ECO:0000256" key="3">
    <source>
        <dbReference type="SAM" id="Coils"/>
    </source>
</evidence>
<accession>A0A899G4U8</accession>
<dbReference type="Pfam" id="PF00789">
    <property type="entry name" value="UBX"/>
    <property type="match status" value="1"/>
</dbReference>
<sequence>MSLNDAEGPDFGENPADFDQEIVQNENIGKSDLKMSDADLEGLKEMVPLTDEEKACKIKELKEKLNEKRILQKIREEQEARENELIRRKRDREYVQLIEEQKRQAQLREIELRKQEKKQDLLEKKRIKELIEADKPIKDTASQNLLSAVSKPKTNSYNTSRLQIRVEAGKESSSIIRVFSSEDTLRFVAESIFPESGISPDMAIFVSTYPKREYFGCDLDKNLRELQLVPSCVLILRS</sequence>
<reference evidence="6" key="1">
    <citation type="submission" date="2020-06" db="EMBL/GenBank/DDBJ databases">
        <title>Genomes of multiple members of Pneumocystis genus reveal paths to human pathogen Pneumocystis jirovecii.</title>
        <authorList>
            <person name="Cisse O.H."/>
            <person name="Ma L."/>
            <person name="Dekker J."/>
            <person name="Khil P."/>
            <person name="Jo J."/>
            <person name="Brenchley J."/>
            <person name="Blair R."/>
            <person name="Pahar B."/>
            <person name="Chabe M."/>
            <person name="Van Rompay K.A."/>
            <person name="Keesler R."/>
            <person name="Sukura A."/>
            <person name="Hirsch V."/>
            <person name="Kutty G."/>
            <person name="Liu Y."/>
            <person name="Peng L."/>
            <person name="Chen J."/>
            <person name="Song J."/>
            <person name="Weissenbacher-Lang C."/>
            <person name="Xu J."/>
            <person name="Upham N.S."/>
            <person name="Stajich J.E."/>
            <person name="Cuomo C.A."/>
            <person name="Cushion M.T."/>
            <person name="Kovacs J.A."/>
        </authorList>
    </citation>
    <scope>NUCLEOTIDE SEQUENCE</scope>
    <source>
        <strain evidence="6">2A</strain>
    </source>
</reference>
<dbReference type="SUPFAM" id="SSF54236">
    <property type="entry name" value="Ubiquitin-like"/>
    <property type="match status" value="1"/>
</dbReference>
<feature type="domain" description="UBX" evidence="5">
    <location>
        <begin position="155"/>
        <end position="236"/>
    </location>
</feature>
<evidence type="ECO:0000256" key="2">
    <source>
        <dbReference type="ARBA" id="ARBA00022490"/>
    </source>
</evidence>
<dbReference type="Proteomes" id="UP000663699">
    <property type="component" value="Chromosome 11"/>
</dbReference>
<evidence type="ECO:0000259" key="5">
    <source>
        <dbReference type="PROSITE" id="PS50033"/>
    </source>
</evidence>
<organism evidence="6 7">
    <name type="scientific">Pneumocystis wakefieldiae</name>
    <dbReference type="NCBI Taxonomy" id="38082"/>
    <lineage>
        <taxon>Eukaryota</taxon>
        <taxon>Fungi</taxon>
        <taxon>Dikarya</taxon>
        <taxon>Ascomycota</taxon>
        <taxon>Taphrinomycotina</taxon>
        <taxon>Pneumocystomycetes</taxon>
        <taxon>Pneumocystaceae</taxon>
        <taxon>Pneumocystis</taxon>
    </lineage>
</organism>
<evidence type="ECO:0000256" key="4">
    <source>
        <dbReference type="SAM" id="MobiDB-lite"/>
    </source>
</evidence>
<gene>
    <name evidence="6" type="ORF">MERGE_000726</name>
</gene>
<dbReference type="EMBL" id="CP054542">
    <property type="protein sequence ID" value="QSL66348.1"/>
    <property type="molecule type" value="Genomic_DNA"/>
</dbReference>
<dbReference type="GO" id="GO:0036435">
    <property type="term" value="F:K48-linked polyubiquitin modification-dependent protein binding"/>
    <property type="evidence" value="ECO:0007669"/>
    <property type="project" value="TreeGrafter"/>
</dbReference>
<dbReference type="GO" id="GO:0032435">
    <property type="term" value="P:negative regulation of proteasomal ubiquitin-dependent protein catabolic process"/>
    <property type="evidence" value="ECO:0007669"/>
    <property type="project" value="TreeGrafter"/>
</dbReference>
<feature type="region of interest" description="Disordered" evidence="4">
    <location>
        <begin position="1"/>
        <end position="33"/>
    </location>
</feature>
<dbReference type="AlphaFoldDB" id="A0A899G4U8"/>
<dbReference type="SMART" id="SM00166">
    <property type="entry name" value="UBX"/>
    <property type="match status" value="1"/>
</dbReference>
<dbReference type="PROSITE" id="PS50033">
    <property type="entry name" value="UBX"/>
    <property type="match status" value="1"/>
</dbReference>
<dbReference type="GO" id="GO:0005737">
    <property type="term" value="C:cytoplasm"/>
    <property type="evidence" value="ECO:0007669"/>
    <property type="project" value="UniProtKB-SubCell"/>
</dbReference>
<keyword evidence="7" id="KW-1185">Reference proteome</keyword>
<dbReference type="InterPro" id="IPR029071">
    <property type="entry name" value="Ubiquitin-like_domsf"/>
</dbReference>
<evidence type="ECO:0000313" key="6">
    <source>
        <dbReference type="EMBL" id="QSL66348.1"/>
    </source>
</evidence>
<dbReference type="GO" id="GO:0005634">
    <property type="term" value="C:nucleus"/>
    <property type="evidence" value="ECO:0007669"/>
    <property type="project" value="TreeGrafter"/>
</dbReference>
<dbReference type="PANTHER" id="PTHR46340">
    <property type="entry name" value="UBX DOMAIN-CONTAINING PROTEIN 1"/>
    <property type="match status" value="1"/>
</dbReference>
<keyword evidence="2" id="KW-0963">Cytoplasm</keyword>
<dbReference type="Gene3D" id="3.10.20.90">
    <property type="entry name" value="Phosphatidylinositol 3-kinase Catalytic Subunit, Chain A, domain 1"/>
    <property type="match status" value="1"/>
</dbReference>
<name>A0A899G4U8_9ASCO</name>
<dbReference type="PANTHER" id="PTHR46340:SF1">
    <property type="entry name" value="UBX DOMAIN-CONTAINING PROTEIN 1"/>
    <property type="match status" value="1"/>
</dbReference>
<feature type="coiled-coil region" evidence="3">
    <location>
        <begin position="61"/>
        <end position="127"/>
    </location>
</feature>